<dbReference type="Proteomes" id="UP000000844">
    <property type="component" value="Chromosome"/>
</dbReference>
<sequence length="472" mass="52577">MDPITIAIIGLIAARVVGLGATDIAYAVRGKDSPRWEARKAAIKASAQTGRPVRYGFGGYMADMIDDAWISARERRERKHTGPAPHKNKPMRSYLGRVWGHRWEDAGLKHDKKHRDRQIKRGLVDPDTPVEGSVDDAFATVPRDQAANHFNTEGDPRASAGDPFTPDDLRRYGEWVKQRLAPRHHAAVDEWVTAESQAARDRSSFFDHRFTELADVDNSLNSWLNGTHPVVVQRQRSQDLIDQAMDLVDTTAKEPTQEEPIANSDTAMDHGDVDDLRTNPNPDPDGADMFKHPLDQRPDAFMAWVRQTYPDSWQQRLELTPELTKSEWDHHILDKEATTTDTPSAESSTPMEPTTPSTVTYLHEFINRKDPNTMTTTANAEAVGLDDAITYAEQSTQHHTDTASALELFKISLAQGGCGQGTLGIVDEIDDANTVIQGLYQRLHDSLVQDKVTVGDAYNARPDAGTKEFVTN</sequence>
<evidence type="ECO:0000313" key="3">
    <source>
        <dbReference type="Proteomes" id="UP000000844"/>
    </source>
</evidence>
<evidence type="ECO:0000313" key="2">
    <source>
        <dbReference type="EMBL" id="ADD40057.1"/>
    </source>
</evidence>
<dbReference type="KEGG" id="sna:Snas_0339"/>
<keyword evidence="3" id="KW-1185">Reference proteome</keyword>
<dbReference type="STRING" id="446470.Snas_0339"/>
<organism evidence="2 3">
    <name type="scientific">Stackebrandtia nassauensis (strain DSM 44728 / CIP 108903 / NRRL B-16338 / NBRC 102104 / LLR-40K-21)</name>
    <dbReference type="NCBI Taxonomy" id="446470"/>
    <lineage>
        <taxon>Bacteria</taxon>
        <taxon>Bacillati</taxon>
        <taxon>Actinomycetota</taxon>
        <taxon>Actinomycetes</taxon>
        <taxon>Glycomycetales</taxon>
        <taxon>Glycomycetaceae</taxon>
        <taxon>Stackebrandtia</taxon>
    </lineage>
</organism>
<accession>D3Q387</accession>
<feature type="region of interest" description="Disordered" evidence="1">
    <location>
        <begin position="252"/>
        <end position="271"/>
    </location>
</feature>
<dbReference type="OrthoDB" id="3705088at2"/>
<feature type="region of interest" description="Disordered" evidence="1">
    <location>
        <begin position="336"/>
        <end position="356"/>
    </location>
</feature>
<reference evidence="2 3" key="1">
    <citation type="journal article" date="2009" name="Stand. Genomic Sci.">
        <title>Complete genome sequence of Stackebrandtia nassauensis type strain (LLR-40K-21).</title>
        <authorList>
            <person name="Munk C."/>
            <person name="Lapidus A."/>
            <person name="Copeland A."/>
            <person name="Jando M."/>
            <person name="Mayilraj S."/>
            <person name="Glavina Del Rio T."/>
            <person name="Nolan M."/>
            <person name="Chen F."/>
            <person name="Lucas S."/>
            <person name="Tice H."/>
            <person name="Cheng J.F."/>
            <person name="Han C."/>
            <person name="Detter J.C."/>
            <person name="Bruce D."/>
            <person name="Goodwin L."/>
            <person name="Chain P."/>
            <person name="Pitluck S."/>
            <person name="Goker M."/>
            <person name="Ovchinikova G."/>
            <person name="Pati A."/>
            <person name="Ivanova N."/>
            <person name="Mavromatis K."/>
            <person name="Chen A."/>
            <person name="Palaniappan K."/>
            <person name="Land M."/>
            <person name="Hauser L."/>
            <person name="Chang Y.J."/>
            <person name="Jeffries C.D."/>
            <person name="Bristow J."/>
            <person name="Eisen J.A."/>
            <person name="Markowitz V."/>
            <person name="Hugenholtz P."/>
            <person name="Kyrpides N.C."/>
            <person name="Klenk H.P."/>
        </authorList>
    </citation>
    <scope>NUCLEOTIDE SEQUENCE [LARGE SCALE GENOMIC DNA]</scope>
    <source>
        <strain evidence="3">DSM 44728 / CIP 108903 / NRRL B-16338 / NBRC 102104 / LLR-40K-21</strain>
    </source>
</reference>
<dbReference type="HOGENOM" id="CLU_541741_0_0_11"/>
<protein>
    <submittedName>
        <fullName evidence="2">Uncharacterized protein</fullName>
    </submittedName>
</protein>
<dbReference type="EMBL" id="CP001778">
    <property type="protein sequence ID" value="ADD40057.1"/>
    <property type="molecule type" value="Genomic_DNA"/>
</dbReference>
<name>D3Q387_STANL</name>
<dbReference type="AlphaFoldDB" id="D3Q387"/>
<dbReference type="RefSeq" id="WP_013015628.1">
    <property type="nucleotide sequence ID" value="NC_013947.1"/>
</dbReference>
<feature type="compositionally biased region" description="Low complexity" evidence="1">
    <location>
        <begin position="342"/>
        <end position="356"/>
    </location>
</feature>
<gene>
    <name evidence="2" type="ordered locus">Snas_0339</name>
</gene>
<evidence type="ECO:0000256" key="1">
    <source>
        <dbReference type="SAM" id="MobiDB-lite"/>
    </source>
</evidence>
<proteinExistence type="predicted"/>